<sequence length="117" mass="13047">MRSMSPAFTNEGFKTFRSSQAARSLNNVFARVVSQELGVSCLCFKLSQSQLCLLRTELLRTGWDQQPFTWACTSICLCCIEHAEACSFATPAGNNYRTFSQSSFLSPRPQTTLLLCT</sequence>
<dbReference type="EMBL" id="OX596086">
    <property type="protein sequence ID" value="CAM9906132.1"/>
    <property type="molecule type" value="Genomic_DNA"/>
</dbReference>
<reference evidence="1" key="1">
    <citation type="submission" date="2023-05" db="EMBL/GenBank/DDBJ databases">
        <authorList>
            <consortium name="ELIXIR-Norway"/>
        </authorList>
    </citation>
    <scope>NUCLEOTIDE SEQUENCE</scope>
</reference>
<accession>A0AC59YQK9</accession>
<proteinExistence type="predicted"/>
<organism evidence="1 2">
    <name type="scientific">Rangifer tarandus platyrhynchus</name>
    <name type="common">Svalbard reindeer</name>
    <dbReference type="NCBI Taxonomy" id="3082113"/>
    <lineage>
        <taxon>Eukaryota</taxon>
        <taxon>Metazoa</taxon>
        <taxon>Chordata</taxon>
        <taxon>Craniata</taxon>
        <taxon>Vertebrata</taxon>
        <taxon>Euteleostomi</taxon>
        <taxon>Mammalia</taxon>
        <taxon>Eutheria</taxon>
        <taxon>Laurasiatheria</taxon>
        <taxon>Artiodactyla</taxon>
        <taxon>Ruminantia</taxon>
        <taxon>Pecora</taxon>
        <taxon>Cervidae</taxon>
        <taxon>Odocoileinae</taxon>
        <taxon>Rangifer</taxon>
    </lineage>
</organism>
<reference evidence="1" key="2">
    <citation type="submission" date="2025-03" db="EMBL/GenBank/DDBJ databases">
        <authorList>
            <consortium name="ELIXIR-Norway"/>
            <consortium name="Elixir Norway"/>
        </authorList>
    </citation>
    <scope>NUCLEOTIDE SEQUENCE</scope>
</reference>
<protein>
    <submittedName>
        <fullName evidence="1">Uncharacterized protein</fullName>
    </submittedName>
</protein>
<evidence type="ECO:0000313" key="1">
    <source>
        <dbReference type="EMBL" id="CAM9906132.1"/>
    </source>
</evidence>
<gene>
    <name evidence="1" type="ORF">MRATA1EN22A_LOCUS9163</name>
</gene>
<evidence type="ECO:0000313" key="2">
    <source>
        <dbReference type="Proteomes" id="UP001162501"/>
    </source>
</evidence>
<dbReference type="Proteomes" id="UP001162501">
    <property type="component" value="Chromosome 2"/>
</dbReference>
<name>A0AC59YQK9_RANTA</name>